<dbReference type="EMBL" id="CAJNNW010008762">
    <property type="protein sequence ID" value="CAE8650340.1"/>
    <property type="molecule type" value="Genomic_DNA"/>
</dbReference>
<evidence type="ECO:0000313" key="2">
    <source>
        <dbReference type="Proteomes" id="UP000626109"/>
    </source>
</evidence>
<dbReference type="Proteomes" id="UP000626109">
    <property type="component" value="Unassembled WGS sequence"/>
</dbReference>
<dbReference type="Gene3D" id="3.60.10.10">
    <property type="entry name" value="Endonuclease/exonuclease/phosphatase"/>
    <property type="match status" value="1"/>
</dbReference>
<dbReference type="AlphaFoldDB" id="A0A813IH09"/>
<reference evidence="1" key="1">
    <citation type="submission" date="2021-02" db="EMBL/GenBank/DDBJ databases">
        <authorList>
            <person name="Dougan E. K."/>
            <person name="Rhodes N."/>
            <person name="Thang M."/>
            <person name="Chan C."/>
        </authorList>
    </citation>
    <scope>NUCLEOTIDE SEQUENCE</scope>
</reference>
<protein>
    <submittedName>
        <fullName evidence="1">Uncharacterized protein</fullName>
    </submittedName>
</protein>
<gene>
    <name evidence="1" type="ORF">PGLA2088_LOCUS8191</name>
</gene>
<proteinExistence type="predicted"/>
<comment type="caution">
    <text evidence="1">The sequence shown here is derived from an EMBL/GenBank/DDBJ whole genome shotgun (WGS) entry which is preliminary data.</text>
</comment>
<accession>A0A813IH09</accession>
<sequence>MNAHVRSFSDGRGYFSGAIGQYQPQTENFNGAMMRKFLACLSLQAENTKHQTAAGPTYWAPTGQGSRVDYAMIPKNAAERVRGIQVWRRAAHQLQLFRTARLRDHSPIMLTMQPDNVEKARDIIDSVCPDKLWGFINGVVFDSAKKQVRDSPQTADLREQANAQFKVLRDLPTTPLAD</sequence>
<evidence type="ECO:0000313" key="1">
    <source>
        <dbReference type="EMBL" id="CAE8650340.1"/>
    </source>
</evidence>
<name>A0A813IH09_POLGL</name>
<organism evidence="1 2">
    <name type="scientific">Polarella glacialis</name>
    <name type="common">Dinoflagellate</name>
    <dbReference type="NCBI Taxonomy" id="89957"/>
    <lineage>
        <taxon>Eukaryota</taxon>
        <taxon>Sar</taxon>
        <taxon>Alveolata</taxon>
        <taxon>Dinophyceae</taxon>
        <taxon>Suessiales</taxon>
        <taxon>Suessiaceae</taxon>
        <taxon>Polarella</taxon>
    </lineage>
</organism>
<dbReference type="InterPro" id="IPR036691">
    <property type="entry name" value="Endo/exonu/phosph_ase_sf"/>
</dbReference>